<dbReference type="AlphaFoldDB" id="A0A7T0G415"/>
<evidence type="ECO:0000313" key="3">
    <source>
        <dbReference type="Proteomes" id="UP000594464"/>
    </source>
</evidence>
<dbReference type="PROSITE" id="PS51725">
    <property type="entry name" value="ABM"/>
    <property type="match status" value="1"/>
</dbReference>
<dbReference type="EMBL" id="CP048620">
    <property type="protein sequence ID" value="QPJ65851.1"/>
    <property type="molecule type" value="Genomic_DNA"/>
</dbReference>
<dbReference type="InterPro" id="IPR007138">
    <property type="entry name" value="ABM_dom"/>
</dbReference>
<dbReference type="KEGG" id="nva:G3M78_10790"/>
<sequence>MAIYMSARFRVHRHAIKKCKEAMVELVDYVRANEPRTLVYLAQQEISDPTRFMSILIFENETGLALHRNSPASKKFAETVYPEALEPVEFSEYNVVADRNQ</sequence>
<feature type="domain" description="ABM" evidence="1">
    <location>
        <begin position="3"/>
        <end position="93"/>
    </location>
</feature>
<gene>
    <name evidence="2" type="ORF">G3M78_10790</name>
</gene>
<dbReference type="Pfam" id="PF03992">
    <property type="entry name" value="ABM"/>
    <property type="match status" value="1"/>
</dbReference>
<protein>
    <recommendedName>
        <fullName evidence="1">ABM domain-containing protein</fullName>
    </recommendedName>
</protein>
<name>A0A7T0G415_9BACT</name>
<proteinExistence type="predicted"/>
<dbReference type="Gene3D" id="3.30.70.100">
    <property type="match status" value="1"/>
</dbReference>
<dbReference type="Proteomes" id="UP000594464">
    <property type="component" value="Chromosome"/>
</dbReference>
<reference evidence="3" key="1">
    <citation type="submission" date="2020-02" db="EMBL/GenBank/DDBJ databases">
        <title>Genomic and physiological characterization of two novel Nitrospinaceae genera.</title>
        <authorList>
            <person name="Mueller A.J."/>
            <person name="Jung M.-Y."/>
            <person name="Strachan C.R."/>
            <person name="Herbold C.W."/>
            <person name="Kirkegaard R.H."/>
            <person name="Daims H."/>
        </authorList>
    </citation>
    <scope>NUCLEOTIDE SEQUENCE [LARGE SCALE GENOMIC DNA]</scope>
</reference>
<organism evidence="2 3">
    <name type="scientific">Candidatus Nitrohelix vancouverensis</name>
    <dbReference type="NCBI Taxonomy" id="2705534"/>
    <lineage>
        <taxon>Bacteria</taxon>
        <taxon>Pseudomonadati</taxon>
        <taxon>Nitrospinota/Tectimicrobiota group</taxon>
        <taxon>Nitrospinota</taxon>
        <taxon>Nitrospinia</taxon>
        <taxon>Nitrospinales</taxon>
        <taxon>Nitrospinaceae</taxon>
        <taxon>Candidatus Nitrohelix</taxon>
    </lineage>
</organism>
<dbReference type="InterPro" id="IPR011008">
    <property type="entry name" value="Dimeric_a/b-barrel"/>
</dbReference>
<accession>A0A7T0G415</accession>
<dbReference type="SUPFAM" id="SSF54909">
    <property type="entry name" value="Dimeric alpha+beta barrel"/>
    <property type="match status" value="1"/>
</dbReference>
<evidence type="ECO:0000259" key="1">
    <source>
        <dbReference type="PROSITE" id="PS51725"/>
    </source>
</evidence>
<evidence type="ECO:0000313" key="2">
    <source>
        <dbReference type="EMBL" id="QPJ65851.1"/>
    </source>
</evidence>